<sequence>MLSPSRSRSLRQPGYAHRDLLEDAQQTATATVARHDMDYKQTMDTEEHVILKKTLPCPNDESKMTSINAVEMVASRSGNRVRESLSLRSTAAMSIHREEPRPIRRQTSAKAGRDKNFKADTAAPSSTGLPLPTRLSRSSSLRQPIGLISRGGVATSLQSRNASIVKNSMKGDGMGIKSILSPGLAQKDMSTTPPMPMHRHSSTRSNPASMHQQSRSSSAILEKEPGKGFSGTQDRFRPEARPQFSTYQQHFTPKKQNLQLEPVKVPQSTTLTGMDYNYIMALQNELLQLQWMFLSSRKTLKAWTESGFKKIKEQQEKYIQDACNVKSVEQSQQDLVNGAALRDWLAKDKDHQRFNRVESLSQCVQTLTDLTQPYERLSDVMNQFEAWYEITRNILDGRLGDSQREEFRCIRPLAQPWAETVAALVQVLDSCLRNLEQLGGGDGSSGLALVLDGHTRFNKTILEELDAMQLIHSTVLKQENDWIRVELSGILLTKNKFEVSHCDPQCPAAWDCLP</sequence>
<organism evidence="2 3">
    <name type="scientific">Endocarpon pusillum</name>
    <dbReference type="NCBI Taxonomy" id="364733"/>
    <lineage>
        <taxon>Eukaryota</taxon>
        <taxon>Fungi</taxon>
        <taxon>Dikarya</taxon>
        <taxon>Ascomycota</taxon>
        <taxon>Pezizomycotina</taxon>
        <taxon>Eurotiomycetes</taxon>
        <taxon>Chaetothyriomycetidae</taxon>
        <taxon>Verrucariales</taxon>
        <taxon>Verrucariaceae</taxon>
        <taxon>Endocarpon</taxon>
    </lineage>
</organism>
<feature type="compositionally biased region" description="Polar residues" evidence="1">
    <location>
        <begin position="203"/>
        <end position="219"/>
    </location>
</feature>
<reference evidence="2" key="1">
    <citation type="submission" date="2020-02" db="EMBL/GenBank/DDBJ databases">
        <authorList>
            <person name="Palmer J.M."/>
        </authorList>
    </citation>
    <scope>NUCLEOTIDE SEQUENCE</scope>
    <source>
        <strain evidence="2">EPUS1.4</strain>
        <tissue evidence="2">Thallus</tissue>
    </source>
</reference>
<comment type="caution">
    <text evidence="2">The sequence shown here is derived from an EMBL/GenBank/DDBJ whole genome shotgun (WGS) entry which is preliminary data.</text>
</comment>
<dbReference type="Proteomes" id="UP000606974">
    <property type="component" value="Unassembled WGS sequence"/>
</dbReference>
<protein>
    <submittedName>
        <fullName evidence="2">Uncharacterized protein</fullName>
    </submittedName>
</protein>
<proteinExistence type="predicted"/>
<keyword evidence="3" id="KW-1185">Reference proteome</keyword>
<name>A0A8H7A7W2_9EURO</name>
<accession>A0A8H7A7W2</accession>
<feature type="compositionally biased region" description="Low complexity" evidence="1">
    <location>
        <begin position="129"/>
        <end position="143"/>
    </location>
</feature>
<dbReference type="AlphaFoldDB" id="A0A8H7A7W2"/>
<dbReference type="OrthoDB" id="5429993at2759"/>
<evidence type="ECO:0000256" key="1">
    <source>
        <dbReference type="SAM" id="MobiDB-lite"/>
    </source>
</evidence>
<gene>
    <name evidence="2" type="ORF">GJ744_005459</name>
</gene>
<dbReference type="EMBL" id="JAACFV010000236">
    <property type="protein sequence ID" value="KAF7502594.1"/>
    <property type="molecule type" value="Genomic_DNA"/>
</dbReference>
<evidence type="ECO:0000313" key="2">
    <source>
        <dbReference type="EMBL" id="KAF7502594.1"/>
    </source>
</evidence>
<feature type="region of interest" description="Disordered" evidence="1">
    <location>
        <begin position="182"/>
        <end position="237"/>
    </location>
</feature>
<evidence type="ECO:0000313" key="3">
    <source>
        <dbReference type="Proteomes" id="UP000606974"/>
    </source>
</evidence>
<feature type="region of interest" description="Disordered" evidence="1">
    <location>
        <begin position="94"/>
        <end position="143"/>
    </location>
</feature>